<evidence type="ECO:0000256" key="6">
    <source>
        <dbReference type="ARBA" id="ARBA00022842"/>
    </source>
</evidence>
<evidence type="ECO:0000256" key="1">
    <source>
        <dbReference type="ARBA" id="ARBA00001936"/>
    </source>
</evidence>
<dbReference type="GO" id="GO:0009117">
    <property type="term" value="P:nucleotide metabolic process"/>
    <property type="evidence" value="ECO:0007669"/>
    <property type="project" value="UniProtKB-KW"/>
</dbReference>
<dbReference type="InterPro" id="IPR026533">
    <property type="entry name" value="NTPase/PRRC1"/>
</dbReference>
<evidence type="ECO:0000256" key="4">
    <source>
        <dbReference type="ARBA" id="ARBA00022741"/>
    </source>
</evidence>
<keyword evidence="4" id="KW-0547">Nucleotide-binding</keyword>
<feature type="domain" description="Non-canonical purine NTP phosphatase/PRRC1" evidence="12">
    <location>
        <begin position="66"/>
        <end position="232"/>
    </location>
</feature>
<evidence type="ECO:0000259" key="12">
    <source>
        <dbReference type="Pfam" id="PF01931"/>
    </source>
</evidence>
<evidence type="ECO:0000313" key="14">
    <source>
        <dbReference type="EMBL" id="CCM20204.1"/>
    </source>
</evidence>
<dbReference type="EC" id="3.6.1.73" evidence="9"/>
<evidence type="ECO:0000256" key="5">
    <source>
        <dbReference type="ARBA" id="ARBA00022801"/>
    </source>
</evidence>
<keyword evidence="8" id="KW-0464">Manganese</keyword>
<comment type="catalytic activity">
    <reaction evidence="10">
        <text>ITP + H2O = IDP + phosphate + H(+)</text>
        <dbReference type="Rhea" id="RHEA:28330"/>
        <dbReference type="ChEBI" id="CHEBI:15377"/>
        <dbReference type="ChEBI" id="CHEBI:15378"/>
        <dbReference type="ChEBI" id="CHEBI:43474"/>
        <dbReference type="ChEBI" id="CHEBI:58280"/>
        <dbReference type="ChEBI" id="CHEBI:61402"/>
        <dbReference type="EC" id="3.6.1.73"/>
    </reaction>
</comment>
<dbReference type="InterPro" id="IPR050299">
    <property type="entry name" value="YjjX_NTPase"/>
</dbReference>
<reference evidence="13" key="1">
    <citation type="submission" date="2012-08" db="EMBL/GenBank/DDBJ databases">
        <title>Comparative genomics of metastatic and non-metastatic Leishmania guyanensis provides insights into polygenic factors involved in Leishmania RNA virus infection.</title>
        <authorList>
            <person name="Smith D."/>
            <person name="Hertz-Fowler C."/>
            <person name="Martin R."/>
            <person name="Dickens N."/>
            <person name="Fasel N."/>
            <person name="Falquet L."/>
            <person name="Beverley S."/>
            <person name="Zangger H."/>
            <person name="Calderon-Copete S."/>
            <person name="Mottram J."/>
            <person name="Xenarios I."/>
        </authorList>
    </citation>
    <scope>NUCLEOTIDE SEQUENCE</scope>
    <source>
        <strain evidence="13">MHOM/BR/75/M4147/SSU:IR2SAT-LUC</strain>
    </source>
</reference>
<dbReference type="FunFam" id="3.90.950.10:FF:000002">
    <property type="entry name" value="Inosine/xanthosine triphosphatase"/>
    <property type="match status" value="1"/>
</dbReference>
<sequence>MTEVEQPSPWGDAALADRLKDAASHSLNSSNYFALLFFFFTLPHYAATCNQEPPDQSKAMTVWAVGTTNRAKAESVMTVVNKCFPGEAHEVRLCNVSSGVRDQPMSAEETQRGALNRAKAALEIIPGADYGVGLEGGIEDIAGRWFECGWMAIVERKTGKCGIGSSARFEMSETIMRPILNEGKELAEVMDNLTGEQDVRSGLGAMGVLTAGHLGRAAAYEHGLVFALAPFLSDSKYW</sequence>
<evidence type="ECO:0000256" key="2">
    <source>
        <dbReference type="ARBA" id="ARBA00001946"/>
    </source>
</evidence>
<comment type="cofactor">
    <cofactor evidence="2">
        <name>Mg(2+)</name>
        <dbReference type="ChEBI" id="CHEBI:18420"/>
    </cofactor>
</comment>
<dbReference type="PANTHER" id="PTHR34699:SF2">
    <property type="entry name" value="NON-CANONICAL PURINE NTP PHOSPHATASE_PRRC1 DOMAIN-CONTAINING PROTEIN"/>
    <property type="match status" value="1"/>
</dbReference>
<keyword evidence="3" id="KW-0479">Metal-binding</keyword>
<evidence type="ECO:0000256" key="3">
    <source>
        <dbReference type="ARBA" id="ARBA00022723"/>
    </source>
</evidence>
<dbReference type="Gene3D" id="3.90.950.10">
    <property type="match status" value="1"/>
</dbReference>
<keyword evidence="7" id="KW-0546">Nucleotide metabolism</keyword>
<evidence type="ECO:0000256" key="10">
    <source>
        <dbReference type="ARBA" id="ARBA00048174"/>
    </source>
</evidence>
<name>A0A1E1J980_LEIGU</name>
<dbReference type="InterPro" id="IPR029001">
    <property type="entry name" value="ITPase-like_fam"/>
</dbReference>
<comment type="cofactor">
    <cofactor evidence="1">
        <name>Mn(2+)</name>
        <dbReference type="ChEBI" id="CHEBI:29035"/>
    </cofactor>
</comment>
<dbReference type="PANTHER" id="PTHR34699">
    <property type="match status" value="1"/>
</dbReference>
<evidence type="ECO:0000256" key="7">
    <source>
        <dbReference type="ARBA" id="ARBA00023080"/>
    </source>
</evidence>
<gene>
    <name evidence="13" type="ORF">BN36_NA76680</name>
    <name evidence="14" type="ORF">BN36_NA77020</name>
</gene>
<dbReference type="GO" id="GO:0006772">
    <property type="term" value="P:thiamine metabolic process"/>
    <property type="evidence" value="ECO:0007669"/>
    <property type="project" value="TreeGrafter"/>
</dbReference>
<dbReference type="EMBL" id="CALQ01001959">
    <property type="protein sequence ID" value="CCM20188.1"/>
    <property type="molecule type" value="Genomic_DNA"/>
</dbReference>
<dbReference type="EMBL" id="CALQ01001967">
    <property type="protein sequence ID" value="CCM20204.1"/>
    <property type="molecule type" value="Genomic_DNA"/>
</dbReference>
<dbReference type="HAMAP" id="MF_00648">
    <property type="entry name" value="Non_canon_purine_NTPase_YjjX"/>
    <property type="match status" value="1"/>
</dbReference>
<dbReference type="GO" id="GO:0046872">
    <property type="term" value="F:metal ion binding"/>
    <property type="evidence" value="ECO:0007669"/>
    <property type="project" value="UniProtKB-KW"/>
</dbReference>
<dbReference type="Pfam" id="PF01931">
    <property type="entry name" value="NTPase_I-T"/>
    <property type="match status" value="1"/>
</dbReference>
<dbReference type="GO" id="GO:0000166">
    <property type="term" value="F:nucleotide binding"/>
    <property type="evidence" value="ECO:0007669"/>
    <property type="project" value="UniProtKB-KW"/>
</dbReference>
<evidence type="ECO:0000256" key="11">
    <source>
        <dbReference type="ARBA" id="ARBA00048781"/>
    </source>
</evidence>
<dbReference type="GO" id="GO:0103023">
    <property type="term" value="F:ITPase activity"/>
    <property type="evidence" value="ECO:0007669"/>
    <property type="project" value="UniProtKB-EC"/>
</dbReference>
<proteinExistence type="inferred from homology"/>
<evidence type="ECO:0000313" key="13">
    <source>
        <dbReference type="EMBL" id="CCM20188.1"/>
    </source>
</evidence>
<evidence type="ECO:0000256" key="9">
    <source>
        <dbReference type="ARBA" id="ARBA00038901"/>
    </source>
</evidence>
<evidence type="ECO:0000256" key="8">
    <source>
        <dbReference type="ARBA" id="ARBA00023211"/>
    </source>
</evidence>
<dbReference type="InterPro" id="IPR002786">
    <property type="entry name" value="Non_canon_purine_NTPase"/>
</dbReference>
<comment type="catalytic activity">
    <reaction evidence="11">
        <text>XTP + H2O = XDP + phosphate + H(+)</text>
        <dbReference type="Rhea" id="RHEA:28406"/>
        <dbReference type="ChEBI" id="CHEBI:15377"/>
        <dbReference type="ChEBI" id="CHEBI:15378"/>
        <dbReference type="ChEBI" id="CHEBI:43474"/>
        <dbReference type="ChEBI" id="CHEBI:59884"/>
        <dbReference type="ChEBI" id="CHEBI:61314"/>
        <dbReference type="EC" id="3.6.1.73"/>
    </reaction>
</comment>
<keyword evidence="6" id="KW-0460">Magnesium</keyword>
<keyword evidence="5" id="KW-0378">Hydrolase</keyword>
<dbReference type="SUPFAM" id="SSF52972">
    <property type="entry name" value="ITPase-like"/>
    <property type="match status" value="1"/>
</dbReference>
<protein>
    <recommendedName>
        <fullName evidence="9">inosine/xanthosine triphosphatase</fullName>
        <ecNumber evidence="9">3.6.1.73</ecNumber>
    </recommendedName>
</protein>
<organism evidence="13">
    <name type="scientific">Leishmania guyanensis</name>
    <dbReference type="NCBI Taxonomy" id="5670"/>
    <lineage>
        <taxon>Eukaryota</taxon>
        <taxon>Discoba</taxon>
        <taxon>Euglenozoa</taxon>
        <taxon>Kinetoplastea</taxon>
        <taxon>Metakinetoplastina</taxon>
        <taxon>Trypanosomatida</taxon>
        <taxon>Trypanosomatidae</taxon>
        <taxon>Leishmaniinae</taxon>
        <taxon>Leishmania</taxon>
        <taxon>Leishmania guyanensis species complex</taxon>
    </lineage>
</organism>
<accession>A0A1E1J980</accession>
<dbReference type="AlphaFoldDB" id="A0A1E1J980"/>